<dbReference type="AlphaFoldDB" id="A0AA35TZ35"/>
<evidence type="ECO:0000256" key="1">
    <source>
        <dbReference type="SAM" id="SignalP"/>
    </source>
</evidence>
<dbReference type="EMBL" id="CASHTH010004423">
    <property type="protein sequence ID" value="CAI8057165.1"/>
    <property type="molecule type" value="Genomic_DNA"/>
</dbReference>
<evidence type="ECO:0000313" key="2">
    <source>
        <dbReference type="EMBL" id="CAI8057165.1"/>
    </source>
</evidence>
<name>A0AA35TZ35_GEOBA</name>
<keyword evidence="1" id="KW-0732">Signal</keyword>
<dbReference type="Proteomes" id="UP001174909">
    <property type="component" value="Unassembled WGS sequence"/>
</dbReference>
<gene>
    <name evidence="2" type="ORF">GBAR_LOCUS31134</name>
</gene>
<feature type="chain" id="PRO_5041269056" evidence="1">
    <location>
        <begin position="20"/>
        <end position="206"/>
    </location>
</feature>
<proteinExistence type="predicted"/>
<evidence type="ECO:0000313" key="3">
    <source>
        <dbReference type="Proteomes" id="UP001174909"/>
    </source>
</evidence>
<accession>A0AA35TZ35</accession>
<feature type="signal peptide" evidence="1">
    <location>
        <begin position="1"/>
        <end position="19"/>
    </location>
</feature>
<sequence>MCFFTHLLLLSSLCGVVVVSEEQKLEDLRNVDKCNICRSFAAALLLGLDRDLLPNDMQPWTVSRCELELYREGKESLAIYCSAFNDQYYDSLLPQAQMGERSNVMCEIHCHSLTSSLQGYDNNNQPHRSWAQTTDTDVSQGSQCDKCKGVLQNLQQLRSLFGIPSKTVDQAEDHECDTVCKPSPPTNPGNPLSQLVARIMDQLAAS</sequence>
<organism evidence="2 3">
    <name type="scientific">Geodia barretti</name>
    <name type="common">Barrett's horny sponge</name>
    <dbReference type="NCBI Taxonomy" id="519541"/>
    <lineage>
        <taxon>Eukaryota</taxon>
        <taxon>Metazoa</taxon>
        <taxon>Porifera</taxon>
        <taxon>Demospongiae</taxon>
        <taxon>Heteroscleromorpha</taxon>
        <taxon>Tetractinellida</taxon>
        <taxon>Astrophorina</taxon>
        <taxon>Geodiidae</taxon>
        <taxon>Geodia</taxon>
    </lineage>
</organism>
<reference evidence="2" key="1">
    <citation type="submission" date="2023-03" db="EMBL/GenBank/DDBJ databases">
        <authorList>
            <person name="Steffen K."/>
            <person name="Cardenas P."/>
        </authorList>
    </citation>
    <scope>NUCLEOTIDE SEQUENCE</scope>
</reference>
<comment type="caution">
    <text evidence="2">The sequence shown here is derived from an EMBL/GenBank/DDBJ whole genome shotgun (WGS) entry which is preliminary data.</text>
</comment>
<protein>
    <submittedName>
        <fullName evidence="2">Uncharacterized protein</fullName>
    </submittedName>
</protein>
<keyword evidence="3" id="KW-1185">Reference proteome</keyword>